<sequence length="66" mass="7066">MAGLIRSATSSPHRNARGSSLQSKLQPQVTHINSDPMFFQHVESAVGQGAGKGVIEQPLRQVALNE</sequence>
<dbReference type="EMBL" id="BMLT01000001">
    <property type="protein sequence ID" value="GGO76522.1"/>
    <property type="molecule type" value="Genomic_DNA"/>
</dbReference>
<organism evidence="2 3">
    <name type="scientific">Marinobacterium nitratireducens</name>
    <dbReference type="NCBI Taxonomy" id="518897"/>
    <lineage>
        <taxon>Bacteria</taxon>
        <taxon>Pseudomonadati</taxon>
        <taxon>Pseudomonadota</taxon>
        <taxon>Gammaproteobacteria</taxon>
        <taxon>Oceanospirillales</taxon>
        <taxon>Oceanospirillaceae</taxon>
        <taxon>Marinobacterium</taxon>
    </lineage>
</organism>
<dbReference type="AlphaFoldDB" id="A0A917Z6L5"/>
<proteinExistence type="predicted"/>
<evidence type="ECO:0000313" key="2">
    <source>
        <dbReference type="EMBL" id="GGO76522.1"/>
    </source>
</evidence>
<keyword evidence="3" id="KW-1185">Reference proteome</keyword>
<reference evidence="2 3" key="1">
    <citation type="journal article" date="2014" name="Int. J. Syst. Evol. Microbiol.">
        <title>Complete genome sequence of Corynebacterium casei LMG S-19264T (=DSM 44701T), isolated from a smear-ripened cheese.</title>
        <authorList>
            <consortium name="US DOE Joint Genome Institute (JGI-PGF)"/>
            <person name="Walter F."/>
            <person name="Albersmeier A."/>
            <person name="Kalinowski J."/>
            <person name="Ruckert C."/>
        </authorList>
    </citation>
    <scope>NUCLEOTIDE SEQUENCE [LARGE SCALE GENOMIC DNA]</scope>
    <source>
        <strain evidence="2 3">CGMCC 1.7286</strain>
    </source>
</reference>
<dbReference type="Proteomes" id="UP000599578">
    <property type="component" value="Unassembled WGS sequence"/>
</dbReference>
<name>A0A917Z6L5_9GAMM</name>
<dbReference type="RefSeq" id="WP_188857724.1">
    <property type="nucleotide sequence ID" value="NZ_BMLT01000001.1"/>
</dbReference>
<gene>
    <name evidence="2" type="ORF">GCM10011348_03930</name>
</gene>
<feature type="compositionally biased region" description="Polar residues" evidence="1">
    <location>
        <begin position="7"/>
        <end position="29"/>
    </location>
</feature>
<accession>A0A917Z6L5</accession>
<evidence type="ECO:0000313" key="3">
    <source>
        <dbReference type="Proteomes" id="UP000599578"/>
    </source>
</evidence>
<protein>
    <submittedName>
        <fullName evidence="2">Uncharacterized protein</fullName>
    </submittedName>
</protein>
<feature type="region of interest" description="Disordered" evidence="1">
    <location>
        <begin position="1"/>
        <end position="29"/>
    </location>
</feature>
<comment type="caution">
    <text evidence="2">The sequence shown here is derived from an EMBL/GenBank/DDBJ whole genome shotgun (WGS) entry which is preliminary data.</text>
</comment>
<evidence type="ECO:0000256" key="1">
    <source>
        <dbReference type="SAM" id="MobiDB-lite"/>
    </source>
</evidence>